<proteinExistence type="predicted"/>
<dbReference type="Proteomes" id="UP000233343">
    <property type="component" value="Unassembled WGS sequence"/>
</dbReference>
<keyword evidence="2" id="KW-1185">Reference proteome</keyword>
<dbReference type="Gene3D" id="3.10.450.50">
    <property type="match status" value="1"/>
</dbReference>
<gene>
    <name evidence="1" type="ORF">CWS20_21650</name>
</gene>
<name>A0A2N0ZBR1_9BACI</name>
<accession>A0A2N0ZBR1</accession>
<evidence type="ECO:0000313" key="2">
    <source>
        <dbReference type="Proteomes" id="UP000233343"/>
    </source>
</evidence>
<dbReference type="EMBL" id="PISD01000054">
    <property type="protein sequence ID" value="PKG26914.1"/>
    <property type="molecule type" value="Genomic_DNA"/>
</dbReference>
<dbReference type="InterPro" id="IPR004027">
    <property type="entry name" value="SEC_C_motif"/>
</dbReference>
<dbReference type="Pfam" id="PF02810">
    <property type="entry name" value="SEC-C"/>
    <property type="match status" value="1"/>
</dbReference>
<sequence>MTRGECTLQTAKVSRNEPCPCGSGKKYKKCCAKKETVSITEMIDNEIFELQKELRIFAYQRYGNAMKQEYQNLMTRLEDTDADDAEFFEFMQPFWYIHFKPLNDGETIMEKFIKYKMPSLVRPRLQEVLQSWDTAIPVAGKVIGLEGKDILFVDALTDQYYTVVLSEQMSDFSEGWFAFGILLPYEQKFSAFPCLFEVSEGQAADYEGFIKAEYAESGFNQPQTFLTEKFLEMMHRIPQAAASVDMESYEWPSEGAKEVASQFEQDMEAAGELRWVINFGIGVWVEYCKKTNKKIQKPANYVAALRYLVYMVAETEGQMTQKELGEKYEISASRVSSYYKEIHSHVESFIEDLLDQSKSKEMA</sequence>
<dbReference type="AlphaFoldDB" id="A0A2N0ZBR1"/>
<comment type="caution">
    <text evidence="1">The sequence shown here is derived from an EMBL/GenBank/DDBJ whole genome shotgun (WGS) entry which is preliminary data.</text>
</comment>
<evidence type="ECO:0000313" key="1">
    <source>
        <dbReference type="EMBL" id="PKG26914.1"/>
    </source>
</evidence>
<dbReference type="SUPFAM" id="SSF103642">
    <property type="entry name" value="Sec-C motif"/>
    <property type="match status" value="1"/>
</dbReference>
<organism evidence="1 2">
    <name type="scientific">Cytobacillus horneckiae</name>
    <dbReference type="NCBI Taxonomy" id="549687"/>
    <lineage>
        <taxon>Bacteria</taxon>
        <taxon>Bacillati</taxon>
        <taxon>Bacillota</taxon>
        <taxon>Bacilli</taxon>
        <taxon>Bacillales</taxon>
        <taxon>Bacillaceae</taxon>
        <taxon>Cytobacillus</taxon>
    </lineage>
</organism>
<protein>
    <recommendedName>
        <fullName evidence="3">HTH psq-type domain-containing protein</fullName>
    </recommendedName>
</protein>
<reference evidence="1 2" key="1">
    <citation type="journal article" date="2010" name="Int. J. Syst. Evol. Microbiol.">
        <title>Bacillus horneckiae sp. nov., isolated from a spacecraft-assembly clean room.</title>
        <authorList>
            <person name="Vaishampayan P."/>
            <person name="Probst A."/>
            <person name="Krishnamurthi S."/>
            <person name="Ghosh S."/>
            <person name="Osman S."/>
            <person name="McDowall A."/>
            <person name="Ruckmani A."/>
            <person name="Mayilraj S."/>
            <person name="Venkateswaran K."/>
        </authorList>
    </citation>
    <scope>NUCLEOTIDE SEQUENCE [LARGE SCALE GENOMIC DNA]</scope>
    <source>
        <strain evidence="2">1PO1SC</strain>
    </source>
</reference>
<evidence type="ECO:0008006" key="3">
    <source>
        <dbReference type="Google" id="ProtNLM"/>
    </source>
</evidence>
<dbReference type="STRING" id="549687.GCA_001636335_03238"/>